<dbReference type="InterPro" id="IPR039426">
    <property type="entry name" value="TonB-dep_rcpt-like"/>
</dbReference>
<keyword evidence="5 11" id="KW-0812">Transmembrane</keyword>
<dbReference type="PANTHER" id="PTHR30069:SF29">
    <property type="entry name" value="HEMOGLOBIN AND HEMOGLOBIN-HAPTOGLOBIN-BINDING PROTEIN 1-RELATED"/>
    <property type="match status" value="1"/>
</dbReference>
<keyword evidence="4 11" id="KW-1134">Transmembrane beta strand</keyword>
<keyword evidence="8 11" id="KW-0472">Membrane</keyword>
<evidence type="ECO:0000256" key="3">
    <source>
        <dbReference type="ARBA" id="ARBA00022448"/>
    </source>
</evidence>
<dbReference type="Pfam" id="PF07715">
    <property type="entry name" value="Plug"/>
    <property type="match status" value="1"/>
</dbReference>
<evidence type="ECO:0000256" key="11">
    <source>
        <dbReference type="PROSITE-ProRule" id="PRU01360"/>
    </source>
</evidence>
<gene>
    <name evidence="16" type="primary">btuB</name>
    <name evidence="16" type="ORF">THMIRHAS_14660</name>
</gene>
<dbReference type="Pfam" id="PF00593">
    <property type="entry name" value="TonB_dep_Rec_b-barrel"/>
    <property type="match status" value="1"/>
</dbReference>
<dbReference type="PROSITE" id="PS52016">
    <property type="entry name" value="TONB_DEPENDENT_REC_3"/>
    <property type="match status" value="1"/>
</dbReference>
<keyword evidence="17" id="KW-1185">Reference proteome</keyword>
<dbReference type="InterPro" id="IPR000531">
    <property type="entry name" value="Beta-barrel_TonB"/>
</dbReference>
<keyword evidence="3 11" id="KW-0813">Transport</keyword>
<evidence type="ECO:0000256" key="9">
    <source>
        <dbReference type="ARBA" id="ARBA00023170"/>
    </source>
</evidence>
<dbReference type="SUPFAM" id="SSF56935">
    <property type="entry name" value="Porins"/>
    <property type="match status" value="1"/>
</dbReference>
<name>A0A6F8PVC9_9GAMM</name>
<comment type="subcellular location">
    <subcellularLocation>
        <location evidence="1 11">Cell outer membrane</location>
        <topology evidence="1 11">Multi-pass membrane protein</topology>
    </subcellularLocation>
</comment>
<feature type="chain" id="PRO_5026300123" evidence="13">
    <location>
        <begin position="22"/>
        <end position="587"/>
    </location>
</feature>
<evidence type="ECO:0000256" key="13">
    <source>
        <dbReference type="SAM" id="SignalP"/>
    </source>
</evidence>
<evidence type="ECO:0000313" key="16">
    <source>
        <dbReference type="EMBL" id="BBP46093.1"/>
    </source>
</evidence>
<evidence type="ECO:0000256" key="2">
    <source>
        <dbReference type="ARBA" id="ARBA00008143"/>
    </source>
</evidence>
<evidence type="ECO:0000259" key="15">
    <source>
        <dbReference type="Pfam" id="PF07715"/>
    </source>
</evidence>
<dbReference type="InterPro" id="IPR037066">
    <property type="entry name" value="Plug_dom_sf"/>
</dbReference>
<evidence type="ECO:0000256" key="1">
    <source>
        <dbReference type="ARBA" id="ARBA00004571"/>
    </source>
</evidence>
<evidence type="ECO:0000259" key="14">
    <source>
        <dbReference type="Pfam" id="PF00593"/>
    </source>
</evidence>
<dbReference type="EMBL" id="AP021889">
    <property type="protein sequence ID" value="BBP46093.1"/>
    <property type="molecule type" value="Genomic_DNA"/>
</dbReference>
<organism evidence="16 17">
    <name type="scientific">Thiosulfatimonas sediminis</name>
    <dbReference type="NCBI Taxonomy" id="2675054"/>
    <lineage>
        <taxon>Bacteria</taxon>
        <taxon>Pseudomonadati</taxon>
        <taxon>Pseudomonadota</taxon>
        <taxon>Gammaproteobacteria</taxon>
        <taxon>Thiotrichales</taxon>
        <taxon>Piscirickettsiaceae</taxon>
        <taxon>Thiosulfatimonas</taxon>
    </lineage>
</organism>
<evidence type="ECO:0000256" key="12">
    <source>
        <dbReference type="RuleBase" id="RU003357"/>
    </source>
</evidence>
<feature type="domain" description="TonB-dependent receptor-like beta-barrel" evidence="14">
    <location>
        <begin position="220"/>
        <end position="561"/>
    </location>
</feature>
<keyword evidence="9 16" id="KW-0675">Receptor</keyword>
<dbReference type="InterPro" id="IPR036942">
    <property type="entry name" value="Beta-barrel_TonB_sf"/>
</dbReference>
<dbReference type="PANTHER" id="PTHR30069">
    <property type="entry name" value="TONB-DEPENDENT OUTER MEMBRANE RECEPTOR"/>
    <property type="match status" value="1"/>
</dbReference>
<evidence type="ECO:0000256" key="4">
    <source>
        <dbReference type="ARBA" id="ARBA00022452"/>
    </source>
</evidence>
<dbReference type="GO" id="GO:0009279">
    <property type="term" value="C:cell outer membrane"/>
    <property type="evidence" value="ECO:0007669"/>
    <property type="project" value="UniProtKB-SubCell"/>
</dbReference>
<evidence type="ECO:0000313" key="17">
    <source>
        <dbReference type="Proteomes" id="UP000501726"/>
    </source>
</evidence>
<dbReference type="AlphaFoldDB" id="A0A6F8PVC9"/>
<dbReference type="CDD" id="cd01347">
    <property type="entry name" value="ligand_gated_channel"/>
    <property type="match status" value="1"/>
</dbReference>
<accession>A0A6F8PVC9</accession>
<dbReference type="Proteomes" id="UP000501726">
    <property type="component" value="Chromosome"/>
</dbReference>
<dbReference type="RefSeq" id="WP_173272398.1">
    <property type="nucleotide sequence ID" value="NZ_AP021889.1"/>
</dbReference>
<keyword evidence="10 11" id="KW-0998">Cell outer membrane</keyword>
<dbReference type="GO" id="GO:0015344">
    <property type="term" value="F:siderophore uptake transmembrane transporter activity"/>
    <property type="evidence" value="ECO:0007669"/>
    <property type="project" value="TreeGrafter"/>
</dbReference>
<evidence type="ECO:0000256" key="5">
    <source>
        <dbReference type="ARBA" id="ARBA00022692"/>
    </source>
</evidence>
<evidence type="ECO:0000256" key="7">
    <source>
        <dbReference type="ARBA" id="ARBA00023077"/>
    </source>
</evidence>
<dbReference type="Gene3D" id="2.170.130.10">
    <property type="entry name" value="TonB-dependent receptor, plug domain"/>
    <property type="match status" value="1"/>
</dbReference>
<dbReference type="InterPro" id="IPR012910">
    <property type="entry name" value="Plug_dom"/>
</dbReference>
<keyword evidence="7 12" id="KW-0798">TonB box</keyword>
<dbReference type="GO" id="GO:0044718">
    <property type="term" value="P:siderophore transmembrane transport"/>
    <property type="evidence" value="ECO:0007669"/>
    <property type="project" value="TreeGrafter"/>
</dbReference>
<dbReference type="Gene3D" id="2.40.170.20">
    <property type="entry name" value="TonB-dependent receptor, beta-barrel domain"/>
    <property type="match status" value="1"/>
</dbReference>
<protein>
    <submittedName>
        <fullName evidence="16">TonB-dependent vitamin B12 receptor</fullName>
    </submittedName>
</protein>
<evidence type="ECO:0000256" key="10">
    <source>
        <dbReference type="ARBA" id="ARBA00023237"/>
    </source>
</evidence>
<keyword evidence="6 13" id="KW-0732">Signal</keyword>
<feature type="domain" description="TonB-dependent receptor plug" evidence="15">
    <location>
        <begin position="42"/>
        <end position="147"/>
    </location>
</feature>
<feature type="signal peptide" evidence="13">
    <location>
        <begin position="1"/>
        <end position="21"/>
    </location>
</feature>
<dbReference type="KEGG" id="tse:THMIRHAS_14660"/>
<proteinExistence type="inferred from homology"/>
<evidence type="ECO:0000256" key="8">
    <source>
        <dbReference type="ARBA" id="ARBA00023136"/>
    </source>
</evidence>
<evidence type="ECO:0000256" key="6">
    <source>
        <dbReference type="ARBA" id="ARBA00022729"/>
    </source>
</evidence>
<reference evidence="17" key="1">
    <citation type="submission" date="2019-11" db="EMBL/GenBank/DDBJ databases">
        <title>Isolation and characterization of two novel species in the genus Thiomicrorhabdus.</title>
        <authorList>
            <person name="Mochizuki J."/>
            <person name="Kojima H."/>
            <person name="Fukui M."/>
        </authorList>
    </citation>
    <scope>NUCLEOTIDE SEQUENCE [LARGE SCALE GENOMIC DNA]</scope>
    <source>
        <strain evidence="17">aks77</strain>
    </source>
</reference>
<comment type="similarity">
    <text evidence="2">Belongs to the TonB-dependent receptor family. Hemoglobin/haptoglobin binding protein subfamily.</text>
</comment>
<sequence>MQHTPLILGISALSFLPSANATDSELSSVIITANQQTQTLAQVSADTYIIDAQTLQSKHYPTLLDALREVPGISFTRNGGPGTTTNVFLRGSNNSRVLILLDGVRLNDPSSTNGANLASVSLNNIERIEIIKGAQSGVWGADAAAGVIHLISKKSDGTDLNLEAGSYGTQKAAFNSQTHFGRQQQHRFAFGAERLLVDGLSAQAPAYAEIDQFEEDGLAQSNLHARLDMQIDPTQHLSFSHNRTHSLGEYDGYQAPDSEQRYRSKTLLSSAVWQNRQTEVRAEQSDFRTEQLDGSSPDIVKGQTQALHLKQHIDALTFGASYSRNQADSEKFGTFKNADNHAKAAFATFGHQLAGWQFNEAIRWDEYSNFGAQFTGKIGAKYQVAANQSVSANIGTAFNAPSLIQILNPWGTANPDLTPEKSREASLSYQFNQFNFSVFNKSVTDLINWQDGQYQNLIGSTKIRGFEMGYQQNFTDFALRLDYTHLDTQDPNGNPLARRPRDQVGVDLNWFINSRWDLNLNAQYIGARSEGNATDYYTVANSVINYQATPQLQLYLKIDNVFNQYYQVVNGYAAAERSGYFGINLRF</sequence>